<gene>
    <name evidence="3" type="ordered locus">Psed_5102</name>
</gene>
<dbReference type="EMBL" id="CP002593">
    <property type="protein sequence ID" value="AEA27239.1"/>
    <property type="molecule type" value="Genomic_DNA"/>
</dbReference>
<dbReference type="GO" id="GO:0005975">
    <property type="term" value="P:carbohydrate metabolic process"/>
    <property type="evidence" value="ECO:0007669"/>
    <property type="project" value="UniProtKB-ARBA"/>
</dbReference>
<protein>
    <submittedName>
        <fullName evidence="3">Conserved repeat domain protein</fullName>
    </submittedName>
</protein>
<reference evidence="3 4" key="1">
    <citation type="journal article" date="2011" name="J. Bacteriol.">
        <title>Genome sequence of the 1,4-dioxane-degrading Pseudonocardia dioxanivorans strain CB1190.</title>
        <authorList>
            <person name="Sales C.M."/>
            <person name="Mahendra S."/>
            <person name="Grostern A."/>
            <person name="Parales R.E."/>
            <person name="Goodwin L.A."/>
            <person name="Woyke T."/>
            <person name="Nolan M."/>
            <person name="Lapidus A."/>
            <person name="Chertkov O."/>
            <person name="Ovchinnikova G."/>
            <person name="Sczyrba A."/>
            <person name="Alvarez-Cohen L."/>
        </authorList>
    </citation>
    <scope>NUCLEOTIDE SEQUENCE [LARGE SCALE GENOMIC DNA]</scope>
    <source>
        <strain evidence="4">ATCC 55486 / DSM 44775 / JCM 13855 / CB1190</strain>
    </source>
</reference>
<evidence type="ECO:0000313" key="4">
    <source>
        <dbReference type="Proteomes" id="UP000007809"/>
    </source>
</evidence>
<name>F4CQ43_PSEUX</name>
<accession>F4CQ43</accession>
<dbReference type="RefSeq" id="WP_013677145.1">
    <property type="nucleotide sequence ID" value="NC_015312.1"/>
</dbReference>
<dbReference type="STRING" id="675635.Psed_5102"/>
<sequence length="470" mass="47187">MRHRPPTHRRRRRAAALAGLTATAVVAGLVALTGTASAATTTRVSNDDITAACTTSATLCHDGVATVVDGAGADLGSGFLRLSTPGATDKADVFSRALYGKPLSALTALGYETYIETPGSGDPRQAPSYTIEATGPQGFTSLVWEPVYSGTAVAVGTWQTWNPGAMPGWWASRDVTATGTPNRFGFATYTATFADVVRAMTGYTIIDVGISQGSGSPGLQARADGLTVGDTVYDFDNPVVPTRITATAGDRQTALTGAAFPTPPTVKITGAGGLAAAGRQVTFTVTKGAASFPGGATSATVTTGDDGVATAPTLTAGRDAGPVTVTATTGPLTATFTETVAAPPGTGAKRADLAVTLAVPATVLPGGTFQAIVTVRNNGPYPATNVATALTMPNGLVVVAAPGGIAPRNGHSVAWLTPQIGSSSQVAHTVTLAADTKVRGPQQVRAATLATSVADPDLLNNAAVTIVTVK</sequence>
<organism evidence="3 4">
    <name type="scientific">Pseudonocardia dioxanivorans (strain ATCC 55486 / DSM 44775 / JCM 13855 / CB1190)</name>
    <dbReference type="NCBI Taxonomy" id="675635"/>
    <lineage>
        <taxon>Bacteria</taxon>
        <taxon>Bacillati</taxon>
        <taxon>Actinomycetota</taxon>
        <taxon>Actinomycetes</taxon>
        <taxon>Pseudonocardiales</taxon>
        <taxon>Pseudonocardiaceae</taxon>
        <taxon>Pseudonocardia</taxon>
    </lineage>
</organism>
<dbReference type="AlphaFoldDB" id="F4CQ43"/>
<keyword evidence="4" id="KW-1185">Reference proteome</keyword>
<dbReference type="SUPFAM" id="SSF49373">
    <property type="entry name" value="Invasin/intimin cell-adhesion fragments"/>
    <property type="match status" value="1"/>
</dbReference>
<dbReference type="KEGG" id="pdx:Psed_5102"/>
<dbReference type="Proteomes" id="UP000007809">
    <property type="component" value="Chromosome"/>
</dbReference>
<dbReference type="InterPro" id="IPR006311">
    <property type="entry name" value="TAT_signal"/>
</dbReference>
<evidence type="ECO:0000259" key="2">
    <source>
        <dbReference type="Pfam" id="PF01345"/>
    </source>
</evidence>
<dbReference type="InterPro" id="IPR008964">
    <property type="entry name" value="Invasin/intimin_cell_adhesion"/>
</dbReference>
<dbReference type="Gene3D" id="2.60.40.10">
    <property type="entry name" value="Immunoglobulins"/>
    <property type="match status" value="2"/>
</dbReference>
<dbReference type="PROSITE" id="PS51318">
    <property type="entry name" value="TAT"/>
    <property type="match status" value="1"/>
</dbReference>
<dbReference type="HOGENOM" id="CLU_581214_0_0_11"/>
<dbReference type="Pfam" id="PF01345">
    <property type="entry name" value="DUF11"/>
    <property type="match status" value="1"/>
</dbReference>
<dbReference type="OrthoDB" id="3575799at2"/>
<evidence type="ECO:0000313" key="3">
    <source>
        <dbReference type="EMBL" id="AEA27239.1"/>
    </source>
</evidence>
<feature type="chain" id="PRO_5003306660" evidence="1">
    <location>
        <begin position="39"/>
        <end position="470"/>
    </location>
</feature>
<evidence type="ECO:0000256" key="1">
    <source>
        <dbReference type="SAM" id="SignalP"/>
    </source>
</evidence>
<dbReference type="InterPro" id="IPR001434">
    <property type="entry name" value="OmcB-like_DUF11"/>
</dbReference>
<feature type="domain" description="DUF11" evidence="2">
    <location>
        <begin position="352"/>
        <end position="464"/>
    </location>
</feature>
<proteinExistence type="predicted"/>
<dbReference type="InterPro" id="IPR013783">
    <property type="entry name" value="Ig-like_fold"/>
</dbReference>
<dbReference type="eggNOG" id="ENOG502ZDJP">
    <property type="taxonomic scope" value="Bacteria"/>
</dbReference>
<keyword evidence="1" id="KW-0732">Signal</keyword>
<feature type="signal peptide" evidence="1">
    <location>
        <begin position="1"/>
        <end position="38"/>
    </location>
</feature>